<gene>
    <name evidence="9" type="ORF">F4V44_00230</name>
</gene>
<dbReference type="GO" id="GO:0022857">
    <property type="term" value="F:transmembrane transporter activity"/>
    <property type="evidence" value="ECO:0007669"/>
    <property type="project" value="TreeGrafter"/>
</dbReference>
<protein>
    <submittedName>
        <fullName evidence="9">TRAP transporter large permease subunit</fullName>
    </submittedName>
</protein>
<evidence type="ECO:0000259" key="8">
    <source>
        <dbReference type="Pfam" id="PF06808"/>
    </source>
</evidence>
<dbReference type="InterPro" id="IPR010656">
    <property type="entry name" value="DctM"/>
</dbReference>
<feature type="transmembrane region" description="Helical" evidence="7">
    <location>
        <begin position="6"/>
        <end position="39"/>
    </location>
</feature>
<keyword evidence="5 7" id="KW-1133">Transmembrane helix</keyword>
<evidence type="ECO:0000256" key="1">
    <source>
        <dbReference type="ARBA" id="ARBA00004429"/>
    </source>
</evidence>
<dbReference type="NCBIfam" id="TIGR00786">
    <property type="entry name" value="dctM"/>
    <property type="match status" value="1"/>
</dbReference>
<keyword evidence="2" id="KW-1003">Cell membrane</keyword>
<keyword evidence="3" id="KW-0997">Cell inner membrane</keyword>
<dbReference type="PIRSF" id="PIRSF006066">
    <property type="entry name" value="HI0050"/>
    <property type="match status" value="1"/>
</dbReference>
<sequence>MEWYIVLPIIFLALIVLFALGIPIIFSFLIIDIIGVYLLWGGVSGLQQLPLNMFKSVSLFSLLAIPMFLFMGEIMFRTGIGAQVFNALGKWMGRIPGRLSILAVGSGTLFAILCGSSVATTSLLGSLLVPEMEKHRYKSSMSLGPITGSAGLAILIPPTALGVLMATLAGVPVGTFLVAIVIPGIILALIFLTYIIIRCTLQPDLAPSYEVETYSMKEKITDFFKYIFPLSFIVFLVLGVIILGIATPTQSAVLGAAGTTVMAIAYRKFTWKLLWESLTGTARMTVMILMIMVGSTTFSQILSFTGVTQGLVQTVSTMDLTPIMLIILIQLVLIVLGCFLEPMSIMMMTLPVVMPIVGAMGIDPIWFCVIFLINMQMATMTPPFGMDLFAMKAAAPQYSMGQIYKAILPFIAMNLLLITLIIAFPSLATWLTGLMKS</sequence>
<feature type="transmembrane region" description="Helical" evidence="7">
    <location>
        <begin position="150"/>
        <end position="170"/>
    </location>
</feature>
<feature type="domain" description="TRAP C4-dicarboxylate transport system permease DctM subunit" evidence="8">
    <location>
        <begin position="11"/>
        <end position="426"/>
    </location>
</feature>
<keyword evidence="4 7" id="KW-0812">Transmembrane</keyword>
<feature type="transmembrane region" description="Helical" evidence="7">
    <location>
        <begin position="252"/>
        <end position="269"/>
    </location>
</feature>
<keyword evidence="6 7" id="KW-0472">Membrane</keyword>
<dbReference type="AlphaFoldDB" id="A0A5J5I6B5"/>
<comment type="subcellular location">
    <subcellularLocation>
        <location evidence="1">Cell inner membrane</location>
        <topology evidence="1">Multi-pass membrane protein</topology>
    </subcellularLocation>
</comment>
<dbReference type="PANTHER" id="PTHR33362">
    <property type="entry name" value="SIALIC ACID TRAP TRANSPORTER PERMEASE PROTEIN SIAT-RELATED"/>
    <property type="match status" value="1"/>
</dbReference>
<evidence type="ECO:0000256" key="3">
    <source>
        <dbReference type="ARBA" id="ARBA00022519"/>
    </source>
</evidence>
<feature type="transmembrane region" description="Helical" evidence="7">
    <location>
        <begin position="226"/>
        <end position="246"/>
    </location>
</feature>
<feature type="transmembrane region" description="Helical" evidence="7">
    <location>
        <begin position="281"/>
        <end position="302"/>
    </location>
</feature>
<dbReference type="OrthoDB" id="9785600at2"/>
<evidence type="ECO:0000256" key="5">
    <source>
        <dbReference type="ARBA" id="ARBA00022989"/>
    </source>
</evidence>
<feature type="transmembrane region" description="Helical" evidence="7">
    <location>
        <begin position="322"/>
        <end position="340"/>
    </location>
</feature>
<evidence type="ECO:0000313" key="9">
    <source>
        <dbReference type="EMBL" id="KAA9032377.1"/>
    </source>
</evidence>
<feature type="transmembrane region" description="Helical" evidence="7">
    <location>
        <begin position="100"/>
        <end position="129"/>
    </location>
</feature>
<keyword evidence="10" id="KW-1185">Reference proteome</keyword>
<proteinExistence type="predicted"/>
<dbReference type="PANTHER" id="PTHR33362:SF5">
    <property type="entry name" value="C4-DICARBOXYLATE TRAP TRANSPORTER LARGE PERMEASE PROTEIN DCTM"/>
    <property type="match status" value="1"/>
</dbReference>
<evidence type="ECO:0000313" key="10">
    <source>
        <dbReference type="Proteomes" id="UP000326671"/>
    </source>
</evidence>
<evidence type="ECO:0000256" key="4">
    <source>
        <dbReference type="ARBA" id="ARBA00022692"/>
    </source>
</evidence>
<name>A0A5J5I6B5_9BACI</name>
<dbReference type="RefSeq" id="WP_150437981.1">
    <property type="nucleotide sequence ID" value="NZ_VYKL01000003.1"/>
</dbReference>
<evidence type="ECO:0000256" key="6">
    <source>
        <dbReference type="ARBA" id="ARBA00023136"/>
    </source>
</evidence>
<reference evidence="9 10" key="1">
    <citation type="submission" date="2019-09" db="EMBL/GenBank/DDBJ databases">
        <title>Whole genome sequences of isolates from the Mars Exploration Rovers.</title>
        <authorList>
            <person name="Seuylemezian A."/>
            <person name="Vaishampayan P."/>
        </authorList>
    </citation>
    <scope>NUCLEOTIDE SEQUENCE [LARGE SCALE GENOMIC DNA]</scope>
    <source>
        <strain evidence="9 10">MER_TA_151</strain>
    </source>
</reference>
<feature type="transmembrane region" description="Helical" evidence="7">
    <location>
        <begin position="352"/>
        <end position="373"/>
    </location>
</feature>
<feature type="transmembrane region" description="Helical" evidence="7">
    <location>
        <begin position="59"/>
        <end position="80"/>
    </location>
</feature>
<dbReference type="Pfam" id="PF06808">
    <property type="entry name" value="DctM"/>
    <property type="match status" value="1"/>
</dbReference>
<organism evidence="9 10">
    <name type="scientific">Niallia endozanthoxylica</name>
    <dbReference type="NCBI Taxonomy" id="2036016"/>
    <lineage>
        <taxon>Bacteria</taxon>
        <taxon>Bacillati</taxon>
        <taxon>Bacillota</taxon>
        <taxon>Bacilli</taxon>
        <taxon>Bacillales</taxon>
        <taxon>Bacillaceae</taxon>
        <taxon>Niallia</taxon>
    </lineage>
</organism>
<comment type="caution">
    <text evidence="9">The sequence shown here is derived from an EMBL/GenBank/DDBJ whole genome shotgun (WGS) entry which is preliminary data.</text>
</comment>
<feature type="transmembrane region" description="Helical" evidence="7">
    <location>
        <begin position="406"/>
        <end position="431"/>
    </location>
</feature>
<feature type="transmembrane region" description="Helical" evidence="7">
    <location>
        <begin position="176"/>
        <end position="197"/>
    </location>
</feature>
<evidence type="ECO:0000256" key="7">
    <source>
        <dbReference type="SAM" id="Phobius"/>
    </source>
</evidence>
<dbReference type="GO" id="GO:0005886">
    <property type="term" value="C:plasma membrane"/>
    <property type="evidence" value="ECO:0007669"/>
    <property type="project" value="UniProtKB-SubCell"/>
</dbReference>
<dbReference type="InterPro" id="IPR004681">
    <property type="entry name" value="TRAP_DctM"/>
</dbReference>
<dbReference type="Proteomes" id="UP000326671">
    <property type="component" value="Unassembled WGS sequence"/>
</dbReference>
<dbReference type="EMBL" id="VYKL01000003">
    <property type="protein sequence ID" value="KAA9032377.1"/>
    <property type="molecule type" value="Genomic_DNA"/>
</dbReference>
<evidence type="ECO:0000256" key="2">
    <source>
        <dbReference type="ARBA" id="ARBA00022475"/>
    </source>
</evidence>
<accession>A0A5J5I6B5</accession>